<dbReference type="Proteomes" id="UP000518752">
    <property type="component" value="Unassembled WGS sequence"/>
</dbReference>
<sequence>MTAAETKALVDCVAEEPQRVSLPAVESEREGWRANGFTLRLVESAKKRRRSKEERRVELFMLFEEVVEETEERRTKIL</sequence>
<evidence type="ECO:0000313" key="2">
    <source>
        <dbReference type="Proteomes" id="UP000518752"/>
    </source>
</evidence>
<reference evidence="1 2" key="1">
    <citation type="journal article" date="2020" name="ISME J.">
        <title>Uncovering the hidden diversity of litter-decomposition mechanisms in mushroom-forming fungi.</title>
        <authorList>
            <person name="Floudas D."/>
            <person name="Bentzer J."/>
            <person name="Ahren D."/>
            <person name="Johansson T."/>
            <person name="Persson P."/>
            <person name="Tunlid A."/>
        </authorList>
    </citation>
    <scope>NUCLEOTIDE SEQUENCE [LARGE SCALE GENOMIC DNA]</scope>
    <source>
        <strain evidence="1 2">CBS 406.79</strain>
    </source>
</reference>
<accession>A0A8H5H0K0</accession>
<protein>
    <submittedName>
        <fullName evidence="1">Uncharacterized protein</fullName>
    </submittedName>
</protein>
<evidence type="ECO:0000313" key="1">
    <source>
        <dbReference type="EMBL" id="KAF5374402.1"/>
    </source>
</evidence>
<dbReference type="AlphaFoldDB" id="A0A8H5H0K0"/>
<dbReference type="EMBL" id="JAACJN010000102">
    <property type="protein sequence ID" value="KAF5374402.1"/>
    <property type="molecule type" value="Genomic_DNA"/>
</dbReference>
<keyword evidence="2" id="KW-1185">Reference proteome</keyword>
<name>A0A8H5H0K0_9AGAR</name>
<gene>
    <name evidence="1" type="ORF">D9757_011844</name>
</gene>
<organism evidence="1 2">
    <name type="scientific">Collybiopsis confluens</name>
    <dbReference type="NCBI Taxonomy" id="2823264"/>
    <lineage>
        <taxon>Eukaryota</taxon>
        <taxon>Fungi</taxon>
        <taxon>Dikarya</taxon>
        <taxon>Basidiomycota</taxon>
        <taxon>Agaricomycotina</taxon>
        <taxon>Agaricomycetes</taxon>
        <taxon>Agaricomycetidae</taxon>
        <taxon>Agaricales</taxon>
        <taxon>Marasmiineae</taxon>
        <taxon>Omphalotaceae</taxon>
        <taxon>Collybiopsis</taxon>
    </lineage>
</organism>
<proteinExistence type="predicted"/>
<comment type="caution">
    <text evidence="1">The sequence shown here is derived from an EMBL/GenBank/DDBJ whole genome shotgun (WGS) entry which is preliminary data.</text>
</comment>